<evidence type="ECO:0000313" key="3">
    <source>
        <dbReference type="Proteomes" id="UP001199469"/>
    </source>
</evidence>
<dbReference type="RefSeq" id="WP_230729607.1">
    <property type="nucleotide sequence ID" value="NZ_JAJNDB010000001.1"/>
</dbReference>
<sequence>MGALDDDLAHALEIAYRTPDMVAQRAAVLDLSDPLPGEDALDVGCGNGALACELAARIGPSGSVTGVDPSPAMLALAADSVPPDGGATVRVRAGDASGLPFPDASFDVLTAVQVYEYVPDMPGALAEAHRVLRAGGRLLVLDTDWDSLVWHSSDVGRMQRILTAWDEHVADPHLPRRLGRLLHDAGFTVTRREVLPMLNVGHDPNTLSAGVIDFVSGFVPGRAGVTEADVTAWRADLESLGPDYFFSLNRYLFLAVR</sequence>
<dbReference type="PANTHER" id="PTHR43591">
    <property type="entry name" value="METHYLTRANSFERASE"/>
    <property type="match status" value="1"/>
</dbReference>
<proteinExistence type="predicted"/>
<protein>
    <submittedName>
        <fullName evidence="2">Methyltransferase domain-containing protein</fullName>
    </submittedName>
</protein>
<keyword evidence="3" id="KW-1185">Reference proteome</keyword>
<dbReference type="SUPFAM" id="SSF53335">
    <property type="entry name" value="S-adenosyl-L-methionine-dependent methyltransferases"/>
    <property type="match status" value="1"/>
</dbReference>
<organism evidence="2 3">
    <name type="scientific">Actinomycetospora endophytica</name>
    <dbReference type="NCBI Taxonomy" id="2291215"/>
    <lineage>
        <taxon>Bacteria</taxon>
        <taxon>Bacillati</taxon>
        <taxon>Actinomycetota</taxon>
        <taxon>Actinomycetes</taxon>
        <taxon>Pseudonocardiales</taxon>
        <taxon>Pseudonocardiaceae</taxon>
        <taxon>Actinomycetospora</taxon>
    </lineage>
</organism>
<dbReference type="PANTHER" id="PTHR43591:SF24">
    <property type="entry name" value="2-METHOXY-6-POLYPRENYL-1,4-BENZOQUINOL METHYLASE, MITOCHONDRIAL"/>
    <property type="match status" value="1"/>
</dbReference>
<evidence type="ECO:0000259" key="1">
    <source>
        <dbReference type="Pfam" id="PF08241"/>
    </source>
</evidence>
<dbReference type="GO" id="GO:0008168">
    <property type="term" value="F:methyltransferase activity"/>
    <property type="evidence" value="ECO:0007669"/>
    <property type="project" value="UniProtKB-KW"/>
</dbReference>
<dbReference type="Pfam" id="PF08241">
    <property type="entry name" value="Methyltransf_11"/>
    <property type="match status" value="1"/>
</dbReference>
<dbReference type="EMBL" id="JAJNDB010000001">
    <property type="protein sequence ID" value="MCD2191914.1"/>
    <property type="molecule type" value="Genomic_DNA"/>
</dbReference>
<keyword evidence="2" id="KW-0808">Transferase</keyword>
<dbReference type="Gene3D" id="3.40.50.150">
    <property type="entry name" value="Vaccinia Virus protein VP39"/>
    <property type="match status" value="1"/>
</dbReference>
<evidence type="ECO:0000313" key="2">
    <source>
        <dbReference type="EMBL" id="MCD2191914.1"/>
    </source>
</evidence>
<feature type="domain" description="Methyltransferase type 11" evidence="1">
    <location>
        <begin position="41"/>
        <end position="140"/>
    </location>
</feature>
<comment type="caution">
    <text evidence="2">The sequence shown here is derived from an EMBL/GenBank/DDBJ whole genome shotgun (WGS) entry which is preliminary data.</text>
</comment>
<dbReference type="InterPro" id="IPR013216">
    <property type="entry name" value="Methyltransf_11"/>
</dbReference>
<dbReference type="InterPro" id="IPR029063">
    <property type="entry name" value="SAM-dependent_MTases_sf"/>
</dbReference>
<dbReference type="CDD" id="cd02440">
    <property type="entry name" value="AdoMet_MTases"/>
    <property type="match status" value="1"/>
</dbReference>
<reference evidence="2 3" key="1">
    <citation type="submission" date="2021-11" db="EMBL/GenBank/DDBJ databases">
        <title>Draft genome sequence of Actinomycetospora sp. SF1 isolated from the rhizosphere soil.</title>
        <authorList>
            <person name="Duangmal K."/>
            <person name="Chantavorakit T."/>
        </authorList>
    </citation>
    <scope>NUCLEOTIDE SEQUENCE [LARGE SCALE GENOMIC DNA]</scope>
    <source>
        <strain evidence="2 3">TBRC 5722</strain>
    </source>
</reference>
<keyword evidence="2" id="KW-0489">Methyltransferase</keyword>
<name>A0ABS8P1E2_9PSEU</name>
<accession>A0ABS8P1E2</accession>
<gene>
    <name evidence="2" type="ORF">LQ327_00730</name>
</gene>
<dbReference type="GO" id="GO:0032259">
    <property type="term" value="P:methylation"/>
    <property type="evidence" value="ECO:0007669"/>
    <property type="project" value="UniProtKB-KW"/>
</dbReference>
<dbReference type="Proteomes" id="UP001199469">
    <property type="component" value="Unassembled WGS sequence"/>
</dbReference>